<organism evidence="2 3">
    <name type="scientific">Flavobacterium ginsenosidimutans</name>
    <dbReference type="NCBI Taxonomy" id="687844"/>
    <lineage>
        <taxon>Bacteria</taxon>
        <taxon>Pseudomonadati</taxon>
        <taxon>Bacteroidota</taxon>
        <taxon>Flavobacteriia</taxon>
        <taxon>Flavobacteriales</taxon>
        <taxon>Flavobacteriaceae</taxon>
        <taxon>Flavobacterium</taxon>
    </lineage>
</organism>
<dbReference type="Gene3D" id="3.30.950.30">
    <property type="entry name" value="Schlafen, AAA domain"/>
    <property type="match status" value="1"/>
</dbReference>
<keyword evidence="3" id="KW-1185">Reference proteome</keyword>
<accession>A0ABZ2Q4W1</accession>
<feature type="domain" description="Schlafen AlbA-2" evidence="1">
    <location>
        <begin position="31"/>
        <end position="157"/>
    </location>
</feature>
<dbReference type="InterPro" id="IPR038461">
    <property type="entry name" value="Schlafen_AlbA_2_dom_sf"/>
</dbReference>
<evidence type="ECO:0000313" key="3">
    <source>
        <dbReference type="Proteomes" id="UP001447857"/>
    </source>
</evidence>
<dbReference type="RefSeq" id="WP_338839830.1">
    <property type="nucleotide sequence ID" value="NZ_CP147988.1"/>
</dbReference>
<proteinExistence type="predicted"/>
<reference evidence="2 3" key="1">
    <citation type="submission" date="2024-02" db="EMBL/GenBank/DDBJ databases">
        <title>complete genome of Flavobacterium ginsenosidimutans Str. YTB16.</title>
        <authorList>
            <person name="Wang Q."/>
        </authorList>
    </citation>
    <scope>NUCLEOTIDE SEQUENCE [LARGE SCALE GENOMIC DNA]</scope>
    <source>
        <strain evidence="2 3">YTB16</strain>
    </source>
</reference>
<name>A0ABZ2Q4W1_9FLAO</name>
<protein>
    <submittedName>
        <fullName evidence="2">ATP-binding protein</fullName>
    </submittedName>
</protein>
<keyword evidence="2" id="KW-0547">Nucleotide-binding</keyword>
<dbReference type="EMBL" id="CP147988">
    <property type="protein sequence ID" value="WXK49139.1"/>
    <property type="molecule type" value="Genomic_DNA"/>
</dbReference>
<gene>
    <name evidence="2" type="ORF">V6624_19145</name>
</gene>
<evidence type="ECO:0000259" key="1">
    <source>
        <dbReference type="Pfam" id="PF04326"/>
    </source>
</evidence>
<dbReference type="Pfam" id="PF04326">
    <property type="entry name" value="SLFN_AlbA_2"/>
    <property type="match status" value="1"/>
</dbReference>
<sequence length="316" mass="36656">MKENIAFMEIHKKETYDIEFIQSLITNGIEESPYVDFKAAPALSKEESKKKEISKDVSAFANSSGGIIIYGLSEENHKASSLSFIDGHEYTKEWLEQVISSTIQRNINGLKIFPIRNNGNIKETIYVVQIPESVDAPHMSSKDQRYYRRYDFRSVAMEEYEIRNLYGRKSKGKLILEQVSLKFIETENKILKFQIFIQAYNVGDIEVNQYKLNTYFEDNVPDTMTVAWDRDDIDKQFTMTRVSEKKSKLSNIGTSAIYPDETMTISKFYLNIHQDDFDNNISKMKIHFVLYFSGGESTVELNSDLFSRAFSKRIDN</sequence>
<dbReference type="PANTHER" id="PTHR30595:SF6">
    <property type="entry name" value="SCHLAFEN ALBA-2 DOMAIN-CONTAINING PROTEIN"/>
    <property type="match status" value="1"/>
</dbReference>
<dbReference type="GO" id="GO:0005524">
    <property type="term" value="F:ATP binding"/>
    <property type="evidence" value="ECO:0007669"/>
    <property type="project" value="UniProtKB-KW"/>
</dbReference>
<dbReference type="Proteomes" id="UP001447857">
    <property type="component" value="Chromosome"/>
</dbReference>
<dbReference type="PANTHER" id="PTHR30595">
    <property type="entry name" value="GLPR-RELATED TRANSCRIPTIONAL REPRESSOR"/>
    <property type="match status" value="1"/>
</dbReference>
<keyword evidence="2" id="KW-0067">ATP-binding</keyword>
<evidence type="ECO:0000313" key="2">
    <source>
        <dbReference type="EMBL" id="WXK49139.1"/>
    </source>
</evidence>
<dbReference type="InterPro" id="IPR007421">
    <property type="entry name" value="Schlafen_AlbA_2_dom"/>
</dbReference>